<evidence type="ECO:0000256" key="1">
    <source>
        <dbReference type="ARBA" id="ARBA00007123"/>
    </source>
</evidence>
<dbReference type="NCBIfam" id="TIGR02027">
    <property type="entry name" value="rpoA"/>
    <property type="match status" value="1"/>
</dbReference>
<evidence type="ECO:0000256" key="12">
    <source>
        <dbReference type="SAM" id="MobiDB-lite"/>
    </source>
</evidence>
<feature type="region of interest" description="Alpha C-terminal domain (alpha-CTD)" evidence="11">
    <location>
        <begin position="245"/>
        <end position="317"/>
    </location>
</feature>
<keyword evidence="6 11" id="KW-0548">Nucleotidyltransferase</keyword>
<gene>
    <name evidence="11" type="primary">rpoA</name>
    <name evidence="14" type="ORF">G4Y79_10755</name>
</gene>
<evidence type="ECO:0000313" key="14">
    <source>
        <dbReference type="EMBL" id="QPC85180.1"/>
    </source>
</evidence>
<feature type="domain" description="DNA-directed RNA polymerase RpoA/D/Rpb3-type" evidence="13">
    <location>
        <begin position="16"/>
        <end position="222"/>
    </location>
</feature>
<dbReference type="FunFam" id="2.170.120.12:FF:000001">
    <property type="entry name" value="DNA-directed RNA polymerase subunit alpha"/>
    <property type="match status" value="1"/>
</dbReference>
<feature type="region of interest" description="Alpha N-terminal domain (alpha-NTD)" evidence="11">
    <location>
        <begin position="1"/>
        <end position="231"/>
    </location>
</feature>
<dbReference type="InterPro" id="IPR011262">
    <property type="entry name" value="DNA-dir_RNA_pol_insert"/>
</dbReference>
<reference evidence="14 15" key="1">
    <citation type="submission" date="2020-02" db="EMBL/GenBank/DDBJ databases">
        <authorList>
            <person name="Zheng R.K."/>
            <person name="Sun C.M."/>
        </authorList>
    </citation>
    <scope>NUCLEOTIDE SEQUENCE [LARGE SCALE GENOMIC DNA]</scope>
    <source>
        <strain evidence="15">rifampicinis</strain>
    </source>
</reference>
<evidence type="ECO:0000256" key="11">
    <source>
        <dbReference type="HAMAP-Rule" id="MF_00059"/>
    </source>
</evidence>
<dbReference type="InterPro" id="IPR036643">
    <property type="entry name" value="RNApol_insert_sf"/>
</dbReference>
<dbReference type="Proteomes" id="UP000594468">
    <property type="component" value="Chromosome"/>
</dbReference>
<keyword evidence="5 11" id="KW-0808">Transferase</keyword>
<evidence type="ECO:0000313" key="15">
    <source>
        <dbReference type="Proteomes" id="UP000594468"/>
    </source>
</evidence>
<keyword evidence="15" id="KW-1185">Reference proteome</keyword>
<dbReference type="GO" id="GO:0003899">
    <property type="term" value="F:DNA-directed RNA polymerase activity"/>
    <property type="evidence" value="ECO:0007669"/>
    <property type="project" value="UniProtKB-UniRule"/>
</dbReference>
<evidence type="ECO:0000256" key="7">
    <source>
        <dbReference type="ARBA" id="ARBA00023163"/>
    </source>
</evidence>
<dbReference type="Pfam" id="PF03118">
    <property type="entry name" value="RNA_pol_A_CTD"/>
    <property type="match status" value="1"/>
</dbReference>
<comment type="function">
    <text evidence="11">DNA-dependent RNA polymerase catalyzes the transcription of DNA into RNA using the four ribonucleoside triphosphates as substrates.</text>
</comment>
<dbReference type="SUPFAM" id="SSF55257">
    <property type="entry name" value="RBP11-like subunits of RNA polymerase"/>
    <property type="match status" value="1"/>
</dbReference>
<dbReference type="Pfam" id="PF01000">
    <property type="entry name" value="RNA_pol_A_bac"/>
    <property type="match status" value="1"/>
</dbReference>
<dbReference type="GO" id="GO:0000428">
    <property type="term" value="C:DNA-directed RNA polymerase complex"/>
    <property type="evidence" value="ECO:0007669"/>
    <property type="project" value="UniProtKB-KW"/>
</dbReference>
<comment type="catalytic activity">
    <reaction evidence="10 11">
        <text>RNA(n) + a ribonucleoside 5'-triphosphate = RNA(n+1) + diphosphate</text>
        <dbReference type="Rhea" id="RHEA:21248"/>
        <dbReference type="Rhea" id="RHEA-COMP:14527"/>
        <dbReference type="Rhea" id="RHEA-COMP:17342"/>
        <dbReference type="ChEBI" id="CHEBI:33019"/>
        <dbReference type="ChEBI" id="CHEBI:61557"/>
        <dbReference type="ChEBI" id="CHEBI:140395"/>
        <dbReference type="EC" id="2.7.7.6"/>
    </reaction>
</comment>
<dbReference type="AlphaFoldDB" id="A0A7S8EDV8"/>
<dbReference type="InterPro" id="IPR011260">
    <property type="entry name" value="RNAP_asu_C"/>
</dbReference>
<dbReference type="InterPro" id="IPR011773">
    <property type="entry name" value="DNA-dir_RpoA"/>
</dbReference>
<comment type="subunit">
    <text evidence="11">Homodimer. The RNAP catalytic core consists of 2 alpha, 1 beta, 1 beta' and 1 omega subunit. When a sigma factor is associated with the core the holoenzyme is formed, which can initiate transcription.</text>
</comment>
<proteinExistence type="inferred from homology"/>
<dbReference type="HAMAP" id="MF_00059">
    <property type="entry name" value="RNApol_bact_RpoA"/>
    <property type="match status" value="1"/>
</dbReference>
<sequence>MVLPHKVETNAVTQNYGRFIISPLESGFGLTLGNALRRILLSSLPGAAVTSVRVSDVHHEFSAIPDVREDMTQLILQVKQLRLMLHEGESARLRLDHRGEGTVLASDIWCPPEVQIINPELYLFTVDSPDAHIEMEFEVRAGRGFSPAEDRGRLPIGELPVDAIFSPIRRANFTVESARVGQRTNYDKLVLEVWTDGTIRPEEAMSQAAQILMRHLVIVSGIDPDTLGDFEPQEPPQAETQRPPLYDKPIEELDLSVRVFNSLKRTGITSVGDVIDMLHRGQDAMLAIRNFGEKSLDELTDKLSEKGYWPVDDGEDE</sequence>
<dbReference type="NCBIfam" id="NF003519">
    <property type="entry name" value="PRK05182.2-5"/>
    <property type="match status" value="1"/>
</dbReference>
<dbReference type="CDD" id="cd06928">
    <property type="entry name" value="RNAP_alpha_NTD"/>
    <property type="match status" value="1"/>
</dbReference>
<dbReference type="Gene3D" id="2.170.120.12">
    <property type="entry name" value="DNA-directed RNA polymerase, insert domain"/>
    <property type="match status" value="1"/>
</dbReference>
<dbReference type="GO" id="GO:0003677">
    <property type="term" value="F:DNA binding"/>
    <property type="evidence" value="ECO:0007669"/>
    <property type="project" value="UniProtKB-UniRule"/>
</dbReference>
<evidence type="ECO:0000256" key="3">
    <source>
        <dbReference type="ARBA" id="ARBA00015972"/>
    </source>
</evidence>
<evidence type="ECO:0000256" key="4">
    <source>
        <dbReference type="ARBA" id="ARBA00022478"/>
    </source>
</evidence>
<name>A0A7S8EDV8_9CHLR</name>
<evidence type="ECO:0000256" key="5">
    <source>
        <dbReference type="ARBA" id="ARBA00022679"/>
    </source>
</evidence>
<dbReference type="EMBL" id="CP062983">
    <property type="protein sequence ID" value="QPC85180.1"/>
    <property type="molecule type" value="Genomic_DNA"/>
</dbReference>
<keyword evidence="4 11" id="KW-0240">DNA-directed RNA polymerase</keyword>
<dbReference type="InterPro" id="IPR011263">
    <property type="entry name" value="DNA-dir_RNA_pol_RpoA/D/Rpb3"/>
</dbReference>
<evidence type="ECO:0000256" key="10">
    <source>
        <dbReference type="ARBA" id="ARBA00048552"/>
    </source>
</evidence>
<dbReference type="InterPro" id="IPR036603">
    <property type="entry name" value="RBP11-like"/>
</dbReference>
<dbReference type="KEGG" id="pmet:G4Y79_10755"/>
<dbReference type="EC" id="2.7.7.6" evidence="2 11"/>
<dbReference type="GO" id="GO:0005737">
    <property type="term" value="C:cytoplasm"/>
    <property type="evidence" value="ECO:0007669"/>
    <property type="project" value="UniProtKB-ARBA"/>
</dbReference>
<dbReference type="NCBIfam" id="NF003513">
    <property type="entry name" value="PRK05182.1-2"/>
    <property type="match status" value="1"/>
</dbReference>
<dbReference type="Gene3D" id="1.10.150.20">
    <property type="entry name" value="5' to 3' exonuclease, C-terminal subdomain"/>
    <property type="match status" value="1"/>
</dbReference>
<evidence type="ECO:0000256" key="9">
    <source>
        <dbReference type="ARBA" id="ARBA00033070"/>
    </source>
</evidence>
<evidence type="ECO:0000256" key="2">
    <source>
        <dbReference type="ARBA" id="ARBA00012418"/>
    </source>
</evidence>
<dbReference type="Gene3D" id="3.30.1360.10">
    <property type="entry name" value="RNA polymerase, RBP11-like subunit"/>
    <property type="match status" value="1"/>
</dbReference>
<evidence type="ECO:0000256" key="6">
    <source>
        <dbReference type="ARBA" id="ARBA00022695"/>
    </source>
</evidence>
<dbReference type="GO" id="GO:0046983">
    <property type="term" value="F:protein dimerization activity"/>
    <property type="evidence" value="ECO:0007669"/>
    <property type="project" value="InterPro"/>
</dbReference>
<dbReference type="SUPFAM" id="SSF56553">
    <property type="entry name" value="Insert subdomain of RNA polymerase alpha subunit"/>
    <property type="match status" value="1"/>
</dbReference>
<dbReference type="GO" id="GO:0006351">
    <property type="term" value="P:DNA-templated transcription"/>
    <property type="evidence" value="ECO:0007669"/>
    <property type="project" value="UniProtKB-UniRule"/>
</dbReference>
<dbReference type="SMART" id="SM00662">
    <property type="entry name" value="RPOLD"/>
    <property type="match status" value="1"/>
</dbReference>
<comment type="domain">
    <text evidence="11">The N-terminal domain is essential for RNAP assembly and basal transcription, whereas the C-terminal domain is involved in interaction with transcriptional regulators and with upstream promoter elements.</text>
</comment>
<feature type="region of interest" description="Disordered" evidence="12">
    <location>
        <begin position="225"/>
        <end position="246"/>
    </location>
</feature>
<evidence type="ECO:0000256" key="8">
    <source>
        <dbReference type="ARBA" id="ARBA00032524"/>
    </source>
</evidence>
<dbReference type="SUPFAM" id="SSF47789">
    <property type="entry name" value="C-terminal domain of RNA polymerase alpha subunit"/>
    <property type="match status" value="1"/>
</dbReference>
<keyword evidence="7 11" id="KW-0804">Transcription</keyword>
<organism evidence="14 15">
    <name type="scientific">Phototrophicus methaneseepsis</name>
    <dbReference type="NCBI Taxonomy" id="2710758"/>
    <lineage>
        <taxon>Bacteria</taxon>
        <taxon>Bacillati</taxon>
        <taxon>Chloroflexota</taxon>
        <taxon>Candidatus Thermofontia</taxon>
        <taxon>Phototrophicales</taxon>
        <taxon>Phototrophicaceae</taxon>
        <taxon>Phototrophicus</taxon>
    </lineage>
</organism>
<protein>
    <recommendedName>
        <fullName evidence="3 11">DNA-directed RNA polymerase subunit alpha</fullName>
        <shortName evidence="11">RNAP subunit alpha</shortName>
        <ecNumber evidence="2 11">2.7.7.6</ecNumber>
    </recommendedName>
    <alternativeName>
        <fullName evidence="9 11">RNA polymerase subunit alpha</fullName>
    </alternativeName>
    <alternativeName>
        <fullName evidence="8 11">Transcriptase subunit alpha</fullName>
    </alternativeName>
</protein>
<dbReference type="Pfam" id="PF01193">
    <property type="entry name" value="RNA_pol_L"/>
    <property type="match status" value="1"/>
</dbReference>
<accession>A0A7S8EDV8</accession>
<comment type="similarity">
    <text evidence="1 11">Belongs to the RNA polymerase alpha chain family.</text>
</comment>
<evidence type="ECO:0000259" key="13">
    <source>
        <dbReference type="SMART" id="SM00662"/>
    </source>
</evidence>